<dbReference type="PROSITE" id="PS50931">
    <property type="entry name" value="HTH_LYSR"/>
    <property type="match status" value="1"/>
</dbReference>
<accession>A0A1H1ZA80</accession>
<dbReference type="InterPro" id="IPR036388">
    <property type="entry name" value="WH-like_DNA-bd_sf"/>
</dbReference>
<feature type="domain" description="HTH lysR-type" evidence="5">
    <location>
        <begin position="1"/>
        <end position="59"/>
    </location>
</feature>
<proteinExistence type="inferred from homology"/>
<dbReference type="InterPro" id="IPR005119">
    <property type="entry name" value="LysR_subst-bd"/>
</dbReference>
<dbReference type="InterPro" id="IPR050176">
    <property type="entry name" value="LTTR"/>
</dbReference>
<evidence type="ECO:0000259" key="5">
    <source>
        <dbReference type="PROSITE" id="PS50931"/>
    </source>
</evidence>
<reference evidence="6 7" key="1">
    <citation type="submission" date="2016-10" db="EMBL/GenBank/DDBJ databases">
        <authorList>
            <person name="de Groot N.N."/>
        </authorList>
    </citation>
    <scope>NUCLEOTIDE SEQUENCE [LARGE SCALE GENOMIC DNA]</scope>
    <source>
        <strain evidence="6 7">LMG 26867</strain>
    </source>
</reference>
<dbReference type="NCBIfam" id="TIGR03298">
    <property type="entry name" value="argP"/>
    <property type="match status" value="1"/>
</dbReference>
<gene>
    <name evidence="6" type="ORF">SAMN05216222_3820</name>
</gene>
<evidence type="ECO:0000256" key="1">
    <source>
        <dbReference type="ARBA" id="ARBA00009437"/>
    </source>
</evidence>
<dbReference type="SUPFAM" id="SSF53850">
    <property type="entry name" value="Periplasmic binding protein-like II"/>
    <property type="match status" value="1"/>
</dbReference>
<dbReference type="STRING" id="1148509.SAMN05216222_3820"/>
<dbReference type="PANTHER" id="PTHR30579:SF2">
    <property type="entry name" value="HTH-TYPE TRANSCRIPTIONAL REGULATOR ARGP"/>
    <property type="match status" value="1"/>
</dbReference>
<evidence type="ECO:0000313" key="7">
    <source>
        <dbReference type="Proteomes" id="UP000198481"/>
    </source>
</evidence>
<keyword evidence="3" id="KW-0238">DNA-binding</keyword>
<dbReference type="NCBIfam" id="NF009888">
    <property type="entry name" value="PRK13348.1"/>
    <property type="match status" value="1"/>
</dbReference>
<keyword evidence="2" id="KW-0805">Transcription regulation</keyword>
<dbReference type="GO" id="GO:0003700">
    <property type="term" value="F:DNA-binding transcription factor activity"/>
    <property type="evidence" value="ECO:0007669"/>
    <property type="project" value="InterPro"/>
</dbReference>
<sequence length="299" mass="33351">MKLDAKQMQAFLAVIENGNFEKAAEHLNVTPSAVSQRIHALEVSLGSSVVLRGRPCEPTEMGKKLMGYLRRATVLEDELLKDLAGDEKDCLRLVIGVNGDTLNTWFFPALAEVFISKNILLDIVVDDQDHTYALLERGQVIGCVGTRSVPMRGCFAERLGSVNYQLVATPAFRARWFAKGLTREAARKAPVFAYSRKDTLQSDYIQSRFGLLSDAFPSHYLPLPEARFQAIRHGLGYGMVPHMQARALLQSGDLVDLVPGHFSEVTLYWHAWALQSPRMEALSQHAVNAARRILDSKEK</sequence>
<dbReference type="Pfam" id="PF00126">
    <property type="entry name" value="HTH_1"/>
    <property type="match status" value="1"/>
</dbReference>
<dbReference type="GO" id="GO:0003677">
    <property type="term" value="F:DNA binding"/>
    <property type="evidence" value="ECO:0007669"/>
    <property type="project" value="UniProtKB-KW"/>
</dbReference>
<dbReference type="RefSeq" id="WP_092278266.1">
    <property type="nucleotide sequence ID" value="NZ_LT629762.1"/>
</dbReference>
<dbReference type="NCBIfam" id="NF002964">
    <property type="entry name" value="PRK03635.1"/>
    <property type="match status" value="1"/>
</dbReference>
<protein>
    <submittedName>
        <fullName evidence="6">LysR family transcriptional regulator, chromosome initiation inhibitor</fullName>
    </submittedName>
</protein>
<name>A0A1H1ZA80_9PSED</name>
<evidence type="ECO:0000256" key="3">
    <source>
        <dbReference type="ARBA" id="ARBA00023125"/>
    </source>
</evidence>
<dbReference type="PANTHER" id="PTHR30579">
    <property type="entry name" value="TRANSCRIPTIONAL REGULATOR"/>
    <property type="match status" value="1"/>
</dbReference>
<evidence type="ECO:0000256" key="4">
    <source>
        <dbReference type="ARBA" id="ARBA00023163"/>
    </source>
</evidence>
<dbReference type="Gene3D" id="1.10.10.10">
    <property type="entry name" value="Winged helix-like DNA-binding domain superfamily/Winged helix DNA-binding domain"/>
    <property type="match status" value="1"/>
</dbReference>
<dbReference type="SUPFAM" id="SSF46785">
    <property type="entry name" value="Winged helix' DNA-binding domain"/>
    <property type="match status" value="1"/>
</dbReference>
<organism evidence="6 7">
    <name type="scientific">Pseudomonas prosekii</name>
    <dbReference type="NCBI Taxonomy" id="1148509"/>
    <lineage>
        <taxon>Bacteria</taxon>
        <taxon>Pseudomonadati</taxon>
        <taxon>Pseudomonadota</taxon>
        <taxon>Gammaproteobacteria</taxon>
        <taxon>Pseudomonadales</taxon>
        <taxon>Pseudomonadaceae</taxon>
        <taxon>Pseudomonas</taxon>
    </lineage>
</organism>
<comment type="similarity">
    <text evidence="1">Belongs to the LysR transcriptional regulatory family.</text>
</comment>
<dbReference type="Gene3D" id="3.40.190.290">
    <property type="match status" value="1"/>
</dbReference>
<dbReference type="AlphaFoldDB" id="A0A1H1ZA80"/>
<dbReference type="EMBL" id="LT629762">
    <property type="protein sequence ID" value="SDT30553.1"/>
    <property type="molecule type" value="Genomic_DNA"/>
</dbReference>
<dbReference type="Pfam" id="PF03466">
    <property type="entry name" value="LysR_substrate"/>
    <property type="match status" value="1"/>
</dbReference>
<dbReference type="InterPro" id="IPR017685">
    <property type="entry name" value="ArgP"/>
</dbReference>
<evidence type="ECO:0000313" key="6">
    <source>
        <dbReference type="EMBL" id="SDT30553.1"/>
    </source>
</evidence>
<dbReference type="Proteomes" id="UP000198481">
    <property type="component" value="Chromosome I"/>
</dbReference>
<dbReference type="InterPro" id="IPR000847">
    <property type="entry name" value="LysR_HTH_N"/>
</dbReference>
<keyword evidence="4" id="KW-0804">Transcription</keyword>
<evidence type="ECO:0000256" key="2">
    <source>
        <dbReference type="ARBA" id="ARBA00023015"/>
    </source>
</evidence>
<dbReference type="InterPro" id="IPR036390">
    <property type="entry name" value="WH_DNA-bd_sf"/>
</dbReference>